<feature type="transmembrane region" description="Helical" evidence="1">
    <location>
        <begin position="69"/>
        <end position="88"/>
    </location>
</feature>
<name>A0A511QXQ9_9DEIN</name>
<evidence type="ECO:0000313" key="3">
    <source>
        <dbReference type="Proteomes" id="UP000321197"/>
    </source>
</evidence>
<comment type="caution">
    <text evidence="2">The sequence shown here is derived from an EMBL/GenBank/DDBJ whole genome shotgun (WGS) entry which is preliminary data.</text>
</comment>
<protein>
    <recommendedName>
        <fullName evidence="4">DUF2946 domain-containing protein</fullName>
    </recommendedName>
</protein>
<evidence type="ECO:0000313" key="2">
    <source>
        <dbReference type="EMBL" id="GEM82169.1"/>
    </source>
</evidence>
<keyword evidence="1" id="KW-0812">Transmembrane</keyword>
<dbReference type="Proteomes" id="UP000321197">
    <property type="component" value="Unassembled WGS sequence"/>
</dbReference>
<gene>
    <name evidence="2" type="ORF">MHY01S_03350</name>
</gene>
<keyword evidence="1" id="KW-0472">Membrane</keyword>
<sequence>MAAWVVKPKTPQPFAVMGWATLVLCVSLMFGLRGMVMFPAEPVQIDHHLPAHSDTDQNPDHQGHCPLCFLQMLLPWLAPALVAVYLFFLKLRIGTGECCAREEFLEVIAARGPPI</sequence>
<feature type="transmembrane region" description="Helical" evidence="1">
    <location>
        <begin position="12"/>
        <end position="32"/>
    </location>
</feature>
<accession>A0A511QXQ9</accession>
<evidence type="ECO:0008006" key="4">
    <source>
        <dbReference type="Google" id="ProtNLM"/>
    </source>
</evidence>
<reference evidence="2 3" key="1">
    <citation type="submission" date="2019-07" db="EMBL/GenBank/DDBJ databases">
        <title>Whole genome shotgun sequence of Meiothermus hypogaeus NBRC 106114.</title>
        <authorList>
            <person name="Hosoyama A."/>
            <person name="Uohara A."/>
            <person name="Ohji S."/>
            <person name="Ichikawa N."/>
        </authorList>
    </citation>
    <scope>NUCLEOTIDE SEQUENCE [LARGE SCALE GENOMIC DNA]</scope>
    <source>
        <strain evidence="2 3">NBRC 106114</strain>
    </source>
</reference>
<keyword evidence="1" id="KW-1133">Transmembrane helix</keyword>
<dbReference type="AlphaFoldDB" id="A0A511QXQ9"/>
<evidence type="ECO:0000256" key="1">
    <source>
        <dbReference type="SAM" id="Phobius"/>
    </source>
</evidence>
<organism evidence="2 3">
    <name type="scientific">Meiothermus hypogaeus NBRC 106114</name>
    <dbReference type="NCBI Taxonomy" id="1227553"/>
    <lineage>
        <taxon>Bacteria</taxon>
        <taxon>Thermotogati</taxon>
        <taxon>Deinococcota</taxon>
        <taxon>Deinococci</taxon>
        <taxon>Thermales</taxon>
        <taxon>Thermaceae</taxon>
        <taxon>Meiothermus</taxon>
    </lineage>
</organism>
<dbReference type="EMBL" id="BJXL01000005">
    <property type="protein sequence ID" value="GEM82169.1"/>
    <property type="molecule type" value="Genomic_DNA"/>
</dbReference>
<proteinExistence type="predicted"/>